<accession>A0A5M9K8P8</accession>
<organism evidence="1 2">
    <name type="scientific">Monilinia fructicola</name>
    <name type="common">Brown rot fungus</name>
    <name type="synonym">Ciboria fructicola</name>
    <dbReference type="NCBI Taxonomy" id="38448"/>
    <lineage>
        <taxon>Eukaryota</taxon>
        <taxon>Fungi</taxon>
        <taxon>Dikarya</taxon>
        <taxon>Ascomycota</taxon>
        <taxon>Pezizomycotina</taxon>
        <taxon>Leotiomycetes</taxon>
        <taxon>Helotiales</taxon>
        <taxon>Sclerotiniaceae</taxon>
        <taxon>Monilinia</taxon>
    </lineage>
</organism>
<dbReference type="Proteomes" id="UP000322873">
    <property type="component" value="Unassembled WGS sequence"/>
</dbReference>
<protein>
    <submittedName>
        <fullName evidence="1">Uncharacterized protein</fullName>
    </submittedName>
</protein>
<reference evidence="1 2" key="1">
    <citation type="submission" date="2019-06" db="EMBL/GenBank/DDBJ databases">
        <title>Genome Sequence of the Brown Rot Fungal Pathogen Monilinia fructicola.</title>
        <authorList>
            <person name="De Miccolis Angelini R.M."/>
            <person name="Landi L."/>
            <person name="Abate D."/>
            <person name="Pollastro S."/>
            <person name="Romanazzi G."/>
            <person name="Faretra F."/>
        </authorList>
    </citation>
    <scope>NUCLEOTIDE SEQUENCE [LARGE SCALE GENOMIC DNA]</scope>
    <source>
        <strain evidence="1 2">Mfrc123</strain>
    </source>
</reference>
<sequence>MLPLSTTIRVYIWSLAIHHQFDFFSSFFFSIHRSVTLFNTIAIPLSFTKANAKNLFTFSTTFFNLSTTSIPFTFNLSSKCSSTFSPLLLPPWLPSQLLLSKCLSLTSRNLLQRSMLMILIGPSLFTLAQAPPLQAMLHPLVPPLESPLASLHPTQAVLLPPAVLLPQPLPLESLLLLPEPAPQLLSLVPLVTLKFPPSEWLLLEPLLF</sequence>
<evidence type="ECO:0000313" key="2">
    <source>
        <dbReference type="Proteomes" id="UP000322873"/>
    </source>
</evidence>
<comment type="caution">
    <text evidence="1">The sequence shown here is derived from an EMBL/GenBank/DDBJ whole genome shotgun (WGS) entry which is preliminary data.</text>
</comment>
<evidence type="ECO:0000313" key="1">
    <source>
        <dbReference type="EMBL" id="KAA8577257.1"/>
    </source>
</evidence>
<proteinExistence type="predicted"/>
<dbReference type="AlphaFoldDB" id="A0A5M9K8P8"/>
<keyword evidence="2" id="KW-1185">Reference proteome</keyword>
<dbReference type="EMBL" id="VICG01000001">
    <property type="protein sequence ID" value="KAA8577257.1"/>
    <property type="molecule type" value="Genomic_DNA"/>
</dbReference>
<name>A0A5M9K8P8_MONFR</name>
<gene>
    <name evidence="1" type="ORF">EYC84_007237</name>
</gene>